<proteinExistence type="predicted"/>
<dbReference type="AlphaFoldDB" id="A0A7S3MUA8"/>
<accession>A0A7S3MUA8</accession>
<protein>
    <submittedName>
        <fullName evidence="1">Uncharacterized protein</fullName>
    </submittedName>
</protein>
<evidence type="ECO:0000313" key="1">
    <source>
        <dbReference type="EMBL" id="CAE0321388.1"/>
    </source>
</evidence>
<dbReference type="InterPro" id="IPR036771">
    <property type="entry name" value="ATPsynth_dsu/esu_N"/>
</dbReference>
<dbReference type="EMBL" id="HBIH01004593">
    <property type="protein sequence ID" value="CAE0321388.1"/>
    <property type="molecule type" value="Transcribed_RNA"/>
</dbReference>
<gene>
    <name evidence="1" type="ORF">SINC0208_LOCUS1969</name>
</gene>
<dbReference type="Gene3D" id="2.60.15.10">
    <property type="entry name" value="F0F1 ATP synthase delta/epsilon subunit, N-terminal"/>
    <property type="match status" value="1"/>
</dbReference>
<organism evidence="1">
    <name type="scientific">Strombidium inclinatum</name>
    <dbReference type="NCBI Taxonomy" id="197538"/>
    <lineage>
        <taxon>Eukaryota</taxon>
        <taxon>Sar</taxon>
        <taxon>Alveolata</taxon>
        <taxon>Ciliophora</taxon>
        <taxon>Intramacronucleata</taxon>
        <taxon>Spirotrichea</taxon>
        <taxon>Oligotrichia</taxon>
        <taxon>Strombidiidae</taxon>
        <taxon>Strombidium</taxon>
    </lineage>
</organism>
<sequence>MFANSARRLAANNMLGSYSVRYFGVLPKLPKIELTMRTPYQTFFKDFNGFMRLYVGTSKGQISIGNKTIPRVYLLPPGQIRVAHMQMLTEAEGKVSDSESGEFIHTGGWLFVHDNNSIEVNLLECVEREKFLWDDLDSCTQDETESAAGQVAATLQEKTIKLLARRR</sequence>
<reference evidence="1" key="1">
    <citation type="submission" date="2021-01" db="EMBL/GenBank/DDBJ databases">
        <authorList>
            <person name="Corre E."/>
            <person name="Pelletier E."/>
            <person name="Niang G."/>
            <person name="Scheremetjew M."/>
            <person name="Finn R."/>
            <person name="Kale V."/>
            <person name="Holt S."/>
            <person name="Cochrane G."/>
            <person name="Meng A."/>
            <person name="Brown T."/>
            <person name="Cohen L."/>
        </authorList>
    </citation>
    <scope>NUCLEOTIDE SEQUENCE</scope>
    <source>
        <strain evidence="1">S3</strain>
    </source>
</reference>
<name>A0A7S3MUA8_9SPIT</name>